<evidence type="ECO:0000259" key="2">
    <source>
        <dbReference type="PROSITE" id="PS50975"/>
    </source>
</evidence>
<keyword evidence="1" id="KW-0067">ATP-binding</keyword>
<evidence type="ECO:0000313" key="3">
    <source>
        <dbReference type="EMBL" id="OPH60734.1"/>
    </source>
</evidence>
<dbReference type="PANTHER" id="PTHR21621">
    <property type="entry name" value="RIBOSOMAL PROTEIN S6 MODIFICATION PROTEIN"/>
    <property type="match status" value="1"/>
</dbReference>
<dbReference type="Gene3D" id="3.30.470.20">
    <property type="entry name" value="ATP-grasp fold, B domain"/>
    <property type="match status" value="1"/>
</dbReference>
<proteinExistence type="predicted"/>
<evidence type="ECO:0000256" key="1">
    <source>
        <dbReference type="PROSITE-ProRule" id="PRU00409"/>
    </source>
</evidence>
<dbReference type="InterPro" id="IPR011761">
    <property type="entry name" value="ATP-grasp"/>
</dbReference>
<organism evidence="3 4">
    <name type="scientific">Paenibacillus ferrarius</name>
    <dbReference type="NCBI Taxonomy" id="1469647"/>
    <lineage>
        <taxon>Bacteria</taxon>
        <taxon>Bacillati</taxon>
        <taxon>Bacillota</taxon>
        <taxon>Bacilli</taxon>
        <taxon>Bacillales</taxon>
        <taxon>Paenibacillaceae</taxon>
        <taxon>Paenibacillus</taxon>
    </lineage>
</organism>
<feature type="domain" description="ATP-grasp" evidence="2">
    <location>
        <begin position="17"/>
        <end position="246"/>
    </location>
</feature>
<name>A0A1V4HQL2_9BACL</name>
<dbReference type="Proteomes" id="UP000190626">
    <property type="component" value="Unassembled WGS sequence"/>
</dbReference>
<dbReference type="GO" id="GO:0046872">
    <property type="term" value="F:metal ion binding"/>
    <property type="evidence" value="ECO:0007669"/>
    <property type="project" value="InterPro"/>
</dbReference>
<dbReference type="GO" id="GO:0018169">
    <property type="term" value="F:ribosomal S6-glutamic acid ligase activity"/>
    <property type="evidence" value="ECO:0007669"/>
    <property type="project" value="TreeGrafter"/>
</dbReference>
<dbReference type="GO" id="GO:0009432">
    <property type="term" value="P:SOS response"/>
    <property type="evidence" value="ECO:0007669"/>
    <property type="project" value="TreeGrafter"/>
</dbReference>
<dbReference type="STRING" id="1469647.BC351_16170"/>
<comment type="caution">
    <text evidence="3">The sequence shown here is derived from an EMBL/GenBank/DDBJ whole genome shotgun (WGS) entry which is preliminary data.</text>
</comment>
<dbReference type="SUPFAM" id="SSF56059">
    <property type="entry name" value="Glutathione synthetase ATP-binding domain-like"/>
    <property type="match status" value="1"/>
</dbReference>
<protein>
    <recommendedName>
        <fullName evidence="2">ATP-grasp domain-containing protein</fullName>
    </recommendedName>
</protein>
<sequence length="257" mass="28784">MSNLSTSKWTKYKLLRKSPEIKMYLPETAWLKERTFLSMLTKYGEVIVKPTGSYGGNGVIAIKQTALSTYEVQDGAKKKNFSDKSKLAAFVKKKAGKNHIVQQRIPLASVNGRPFDLRVMVQRRPGSSWQVTGKLAKVAGNGFIVTNIRLSGGKVVTVEQALKQSELSSINTNDFLAQLDKVALLSAEQLSLSYHGVDTMGIDMAFDKKGNVWIIEVNFAPMLELFLKLKDKSMFRIIKSFRKSSNRHSGIKSQYKK</sequence>
<dbReference type="PROSITE" id="PS50975">
    <property type="entry name" value="ATP_GRASP"/>
    <property type="match status" value="1"/>
</dbReference>
<evidence type="ECO:0000313" key="4">
    <source>
        <dbReference type="Proteomes" id="UP000190626"/>
    </source>
</evidence>
<dbReference type="GO" id="GO:0005524">
    <property type="term" value="F:ATP binding"/>
    <property type="evidence" value="ECO:0007669"/>
    <property type="project" value="UniProtKB-UniRule"/>
</dbReference>
<dbReference type="AlphaFoldDB" id="A0A1V4HQL2"/>
<dbReference type="EMBL" id="MBTG01000003">
    <property type="protein sequence ID" value="OPH60734.1"/>
    <property type="molecule type" value="Genomic_DNA"/>
</dbReference>
<dbReference type="OrthoDB" id="7869153at2"/>
<dbReference type="RefSeq" id="WP_079409486.1">
    <property type="nucleotide sequence ID" value="NZ_MBTG01000003.1"/>
</dbReference>
<dbReference type="GO" id="GO:0005737">
    <property type="term" value="C:cytoplasm"/>
    <property type="evidence" value="ECO:0007669"/>
    <property type="project" value="TreeGrafter"/>
</dbReference>
<dbReference type="Pfam" id="PF14398">
    <property type="entry name" value="ATPgrasp_YheCD"/>
    <property type="match status" value="1"/>
</dbReference>
<dbReference type="InterPro" id="IPR026838">
    <property type="entry name" value="YheC/D"/>
</dbReference>
<dbReference type="PANTHER" id="PTHR21621:SF0">
    <property type="entry name" value="BETA-CITRYLGLUTAMATE SYNTHASE B-RELATED"/>
    <property type="match status" value="1"/>
</dbReference>
<keyword evidence="1" id="KW-0547">Nucleotide-binding</keyword>
<accession>A0A1V4HQL2</accession>
<keyword evidence="4" id="KW-1185">Reference proteome</keyword>
<gene>
    <name evidence="3" type="ORF">BC351_16170</name>
</gene>
<reference evidence="4" key="1">
    <citation type="submission" date="2016-07" db="EMBL/GenBank/DDBJ databases">
        <authorList>
            <person name="Florea S."/>
            <person name="Webb J.S."/>
            <person name="Jaromczyk J."/>
            <person name="Schardl C.L."/>
        </authorList>
    </citation>
    <scope>NUCLEOTIDE SEQUENCE [LARGE SCALE GENOMIC DNA]</scope>
    <source>
        <strain evidence="4">CY1</strain>
    </source>
</reference>